<evidence type="ECO:0000313" key="9">
    <source>
        <dbReference type="Proteomes" id="UP000789390"/>
    </source>
</evidence>
<comment type="similarity">
    <text evidence="2">Belongs to the SAS10 family.</text>
</comment>
<dbReference type="InterPro" id="IPR018972">
    <property type="entry name" value="Sas10_C_dom"/>
</dbReference>
<sequence length="505" mass="57639">MGKPKNSASRKTKVAAVSDDEEYEEAVDPTSSEFIYDAVDEYYENEEREGAEKLAKLMKKPKRYTQEDVLGVASSSDEDETLKRSKKKKLKKARLEAEPLPPLDSELEDEKEGDGEEENLEWGKKRSAYYNADYVDEEWDDANESDAEVAELEEQEALAIQQRMAQQLEEADFGLDFITHLKEADKIKGQTSVQEEKIDVNLSRLSKREKLKLLTEESPELIELIEDFKCQMAELKNNLEPILKLVKEGVLPSSPGVDYITSKYQLILNYCTQIGYYFVLKSKRISVQNHPVVKRLVQFRSLLHQLENAGVSLQSEIDSLLKKIKEDEKMTREEFVRTVIPPRKKLRILSSRPQAGVVATSKQEEKNAVAKKKINVPLTRDEEQALDFYKAVSKSKKDTEDESDTGDEEPNLDLTAGADSTVNTSELGEEEIGKRGINYQIAKNKGLTPHRSKEQRNPRVKHRTKFRKAKIRRKGAIREPRKELKKYGGEISGIKATVIRSVKLK</sequence>
<feature type="coiled-coil region" evidence="5">
    <location>
        <begin position="142"/>
        <end position="170"/>
    </location>
</feature>
<feature type="compositionally biased region" description="Acidic residues" evidence="6">
    <location>
        <begin position="400"/>
        <end position="411"/>
    </location>
</feature>
<comment type="caution">
    <text evidence="8">The sequence shown here is derived from an EMBL/GenBank/DDBJ whole genome shotgun (WGS) entry which is preliminary data.</text>
</comment>
<feature type="domain" description="Sas10 C-terminal" evidence="7">
    <location>
        <begin position="433"/>
        <end position="504"/>
    </location>
</feature>
<keyword evidence="5" id="KW-0175">Coiled coil</keyword>
<keyword evidence="4" id="KW-0539">Nucleus</keyword>
<name>A0A8J2WP41_9CRUS</name>
<evidence type="ECO:0000256" key="3">
    <source>
        <dbReference type="ARBA" id="ARBA00022553"/>
    </source>
</evidence>
<reference evidence="8" key="1">
    <citation type="submission" date="2021-11" db="EMBL/GenBank/DDBJ databases">
        <authorList>
            <person name="Schell T."/>
        </authorList>
    </citation>
    <scope>NUCLEOTIDE SEQUENCE</scope>
    <source>
        <strain evidence="8">M5</strain>
    </source>
</reference>
<comment type="subcellular location">
    <subcellularLocation>
        <location evidence="1">Nucleus</location>
    </subcellularLocation>
</comment>
<proteinExistence type="inferred from homology"/>
<dbReference type="PANTHER" id="PTHR13237">
    <property type="entry name" value="SOMETHING ABOUT SILENCING PROTEIN 10-RELATED"/>
    <property type="match status" value="1"/>
</dbReference>
<keyword evidence="9" id="KW-1185">Reference proteome</keyword>
<dbReference type="InterPro" id="IPR007146">
    <property type="entry name" value="Sas10/Utp3/C1D"/>
</dbReference>
<evidence type="ECO:0000256" key="1">
    <source>
        <dbReference type="ARBA" id="ARBA00004123"/>
    </source>
</evidence>
<feature type="compositionally biased region" description="Acidic residues" evidence="6">
    <location>
        <begin position="18"/>
        <end position="27"/>
    </location>
</feature>
<feature type="region of interest" description="Disordered" evidence="6">
    <location>
        <begin position="446"/>
        <end position="472"/>
    </location>
</feature>
<evidence type="ECO:0000256" key="2">
    <source>
        <dbReference type="ARBA" id="ARBA00010979"/>
    </source>
</evidence>
<dbReference type="GO" id="GO:0000462">
    <property type="term" value="P:maturation of SSU-rRNA from tricistronic rRNA transcript (SSU-rRNA, 5.8S rRNA, LSU-rRNA)"/>
    <property type="evidence" value="ECO:0007669"/>
    <property type="project" value="TreeGrafter"/>
</dbReference>
<feature type="region of interest" description="Disordered" evidence="6">
    <location>
        <begin position="393"/>
        <end position="421"/>
    </location>
</feature>
<dbReference type="EMBL" id="CAKKLH010000303">
    <property type="protein sequence ID" value="CAH0110484.1"/>
    <property type="molecule type" value="Genomic_DNA"/>
</dbReference>
<evidence type="ECO:0000256" key="4">
    <source>
        <dbReference type="ARBA" id="ARBA00023242"/>
    </source>
</evidence>
<feature type="region of interest" description="Disordered" evidence="6">
    <location>
        <begin position="65"/>
        <end position="123"/>
    </location>
</feature>
<dbReference type="Pfam" id="PF04000">
    <property type="entry name" value="Sas10_Utp3"/>
    <property type="match status" value="1"/>
</dbReference>
<evidence type="ECO:0000256" key="6">
    <source>
        <dbReference type="SAM" id="MobiDB-lite"/>
    </source>
</evidence>
<dbReference type="GO" id="GO:0032040">
    <property type="term" value="C:small-subunit processome"/>
    <property type="evidence" value="ECO:0007669"/>
    <property type="project" value="TreeGrafter"/>
</dbReference>
<evidence type="ECO:0000313" key="8">
    <source>
        <dbReference type="EMBL" id="CAH0110484.1"/>
    </source>
</evidence>
<feature type="region of interest" description="Disordered" evidence="6">
    <location>
        <begin position="1"/>
        <end position="29"/>
    </location>
</feature>
<evidence type="ECO:0000259" key="7">
    <source>
        <dbReference type="Pfam" id="PF09368"/>
    </source>
</evidence>
<keyword evidence="3" id="KW-0597">Phosphoprotein</keyword>
<dbReference type="OrthoDB" id="1924577at2759"/>
<accession>A0A8J2WP41</accession>
<feature type="compositionally biased region" description="Basic residues" evidence="6">
    <location>
        <begin position="458"/>
        <end position="472"/>
    </location>
</feature>
<dbReference type="AlphaFoldDB" id="A0A8J2WP41"/>
<protein>
    <recommendedName>
        <fullName evidence="7">Sas10 C-terminal domain-containing protein</fullName>
    </recommendedName>
</protein>
<gene>
    <name evidence="8" type="ORF">DGAL_LOCUS14053</name>
</gene>
<dbReference type="Proteomes" id="UP000789390">
    <property type="component" value="Unassembled WGS sequence"/>
</dbReference>
<feature type="compositionally biased region" description="Acidic residues" evidence="6">
    <location>
        <begin position="105"/>
        <end position="120"/>
    </location>
</feature>
<dbReference type="Pfam" id="PF09368">
    <property type="entry name" value="Sas10"/>
    <property type="match status" value="1"/>
</dbReference>
<dbReference type="PANTHER" id="PTHR13237:SF8">
    <property type="entry name" value="SOMETHING ABOUT SILENCING PROTEIN 10"/>
    <property type="match status" value="1"/>
</dbReference>
<evidence type="ECO:0000256" key="5">
    <source>
        <dbReference type="SAM" id="Coils"/>
    </source>
</evidence>
<organism evidence="8 9">
    <name type="scientific">Daphnia galeata</name>
    <dbReference type="NCBI Taxonomy" id="27404"/>
    <lineage>
        <taxon>Eukaryota</taxon>
        <taxon>Metazoa</taxon>
        <taxon>Ecdysozoa</taxon>
        <taxon>Arthropoda</taxon>
        <taxon>Crustacea</taxon>
        <taxon>Branchiopoda</taxon>
        <taxon>Diplostraca</taxon>
        <taxon>Cladocera</taxon>
        <taxon>Anomopoda</taxon>
        <taxon>Daphniidae</taxon>
        <taxon>Daphnia</taxon>
    </lineage>
</organism>